<gene>
    <name evidence="7" type="ORF">UPYG_G00034960</name>
</gene>
<reference evidence="7 8" key="1">
    <citation type="submission" date="2024-06" db="EMBL/GenBank/DDBJ databases">
        <authorList>
            <person name="Pan Q."/>
            <person name="Wen M."/>
            <person name="Jouanno E."/>
            <person name="Zahm M."/>
            <person name="Klopp C."/>
            <person name="Cabau C."/>
            <person name="Louis A."/>
            <person name="Berthelot C."/>
            <person name="Parey E."/>
            <person name="Roest Crollius H."/>
            <person name="Montfort J."/>
            <person name="Robinson-Rechavi M."/>
            <person name="Bouchez O."/>
            <person name="Lampietro C."/>
            <person name="Lopez Roques C."/>
            <person name="Donnadieu C."/>
            <person name="Postlethwait J."/>
            <person name="Bobe J."/>
            <person name="Verreycken H."/>
            <person name="Guiguen Y."/>
        </authorList>
    </citation>
    <scope>NUCLEOTIDE SEQUENCE [LARGE SCALE GENOMIC DNA]</scope>
    <source>
        <strain evidence="7">Up_M1</strain>
        <tissue evidence="7">Testis</tissue>
    </source>
</reference>
<keyword evidence="3 4" id="KW-0727">SH2 domain</keyword>
<dbReference type="InterPro" id="IPR051846">
    <property type="entry name" value="SH2_domain_adapters"/>
</dbReference>
<keyword evidence="2" id="KW-0053">Apoptosis</keyword>
<evidence type="ECO:0000313" key="8">
    <source>
        <dbReference type="Proteomes" id="UP001557470"/>
    </source>
</evidence>
<accession>A0ABD0XNL9</accession>
<dbReference type="Proteomes" id="UP001557470">
    <property type="component" value="Unassembled WGS sequence"/>
</dbReference>
<dbReference type="Gene3D" id="3.30.505.10">
    <property type="entry name" value="SH2 domain"/>
    <property type="match status" value="1"/>
</dbReference>
<sequence length="396" mass="44412">MAKWLKDYLSFGSRRMPPQPPKPDYTESEILKAYRAQKNLDFEDPYEDAENRARNDSGSSDSSHPAFGSPLKSTSLDMKIVSPKHRLIKVDSQDLGRTKILLSAISLEEQEPVVPSAPAVGDADYSDPFDAHLNPLPEPDLGPVPCENNGYMEPYEAQRVITELQRGPGACRLRGDVQLYDTPYELERGLPLGVGIGYGDSLEEGRESRLPQDDERPADEYDQPWEWKKDNISKAFAVQFDGAEWSQTTSPADRLRPARTSPLTAGALKFRVPGSDTLNMMGERVDPTLPLEKQVWYHGALSRSEAESLLTLCKECSYLVRASQTSRNNYSLSLRSCQGFMHMKFSQCKDGKYVLGQNSLPFDSIPEVIHFYTTHKLPIRGAEHLSLLFPVLVQTL</sequence>
<dbReference type="PANTHER" id="PTHR15127:SF33">
    <property type="entry name" value="SH2 DOMAIN-CONTAINING ADAPTER PROTEIN D"/>
    <property type="match status" value="1"/>
</dbReference>
<feature type="region of interest" description="Disordered" evidence="5">
    <location>
        <begin position="203"/>
        <end position="224"/>
    </location>
</feature>
<dbReference type="AlphaFoldDB" id="A0ABD0XNL9"/>
<evidence type="ECO:0000256" key="1">
    <source>
        <dbReference type="ARBA" id="ARBA00022553"/>
    </source>
</evidence>
<dbReference type="SUPFAM" id="SSF55550">
    <property type="entry name" value="SH2 domain"/>
    <property type="match status" value="1"/>
</dbReference>
<protein>
    <recommendedName>
        <fullName evidence="6">SH2 domain-containing protein</fullName>
    </recommendedName>
</protein>
<evidence type="ECO:0000256" key="2">
    <source>
        <dbReference type="ARBA" id="ARBA00022703"/>
    </source>
</evidence>
<name>A0ABD0XNL9_UMBPY</name>
<dbReference type="GO" id="GO:0007165">
    <property type="term" value="P:signal transduction"/>
    <property type="evidence" value="ECO:0007669"/>
    <property type="project" value="UniProtKB-ARBA"/>
</dbReference>
<dbReference type="CDD" id="cd09945">
    <property type="entry name" value="SH2_SHB_SHD_SHE_SHF_like"/>
    <property type="match status" value="1"/>
</dbReference>
<feature type="region of interest" description="Disordered" evidence="5">
    <location>
        <begin position="40"/>
        <end position="73"/>
    </location>
</feature>
<dbReference type="SMART" id="SM00252">
    <property type="entry name" value="SH2"/>
    <property type="match status" value="1"/>
</dbReference>
<dbReference type="InterPro" id="IPR036860">
    <property type="entry name" value="SH2_dom_sf"/>
</dbReference>
<evidence type="ECO:0000313" key="7">
    <source>
        <dbReference type="EMBL" id="KAL1022976.1"/>
    </source>
</evidence>
<evidence type="ECO:0000256" key="4">
    <source>
        <dbReference type="PROSITE-ProRule" id="PRU00191"/>
    </source>
</evidence>
<dbReference type="EMBL" id="JAGEUA010000001">
    <property type="protein sequence ID" value="KAL1022976.1"/>
    <property type="molecule type" value="Genomic_DNA"/>
</dbReference>
<keyword evidence="1" id="KW-0597">Phosphoprotein</keyword>
<proteinExistence type="predicted"/>
<evidence type="ECO:0000259" key="6">
    <source>
        <dbReference type="PROSITE" id="PS50001"/>
    </source>
</evidence>
<evidence type="ECO:0000256" key="5">
    <source>
        <dbReference type="SAM" id="MobiDB-lite"/>
    </source>
</evidence>
<comment type="caution">
    <text evidence="7">The sequence shown here is derived from an EMBL/GenBank/DDBJ whole genome shotgun (WGS) entry which is preliminary data.</text>
</comment>
<dbReference type="FunFam" id="3.30.505.10:FF:000021">
    <property type="entry name" value="Putative SH2 domain-containing adapter protein F"/>
    <property type="match status" value="1"/>
</dbReference>
<dbReference type="PANTHER" id="PTHR15127">
    <property type="entry name" value="HEAVYWEIGHT, ISOFORM A"/>
    <property type="match status" value="1"/>
</dbReference>
<dbReference type="InterPro" id="IPR000980">
    <property type="entry name" value="SH2"/>
</dbReference>
<keyword evidence="8" id="KW-1185">Reference proteome</keyword>
<organism evidence="7 8">
    <name type="scientific">Umbra pygmaea</name>
    <name type="common">Eastern mudminnow</name>
    <dbReference type="NCBI Taxonomy" id="75934"/>
    <lineage>
        <taxon>Eukaryota</taxon>
        <taxon>Metazoa</taxon>
        <taxon>Chordata</taxon>
        <taxon>Craniata</taxon>
        <taxon>Vertebrata</taxon>
        <taxon>Euteleostomi</taxon>
        <taxon>Actinopterygii</taxon>
        <taxon>Neopterygii</taxon>
        <taxon>Teleostei</taxon>
        <taxon>Protacanthopterygii</taxon>
        <taxon>Esociformes</taxon>
        <taxon>Umbridae</taxon>
        <taxon>Umbra</taxon>
    </lineage>
</organism>
<dbReference type="GO" id="GO:0006915">
    <property type="term" value="P:apoptotic process"/>
    <property type="evidence" value="ECO:0007669"/>
    <property type="project" value="UniProtKB-KW"/>
</dbReference>
<dbReference type="PRINTS" id="PR00401">
    <property type="entry name" value="SH2DOMAIN"/>
</dbReference>
<dbReference type="Pfam" id="PF00017">
    <property type="entry name" value="SH2"/>
    <property type="match status" value="1"/>
</dbReference>
<feature type="region of interest" description="Disordered" evidence="5">
    <location>
        <begin position="1"/>
        <end position="26"/>
    </location>
</feature>
<feature type="domain" description="SH2" evidence="6">
    <location>
        <begin position="296"/>
        <end position="391"/>
    </location>
</feature>
<dbReference type="PROSITE" id="PS50001">
    <property type="entry name" value="SH2"/>
    <property type="match status" value="1"/>
</dbReference>
<evidence type="ECO:0000256" key="3">
    <source>
        <dbReference type="ARBA" id="ARBA00022999"/>
    </source>
</evidence>